<evidence type="ECO:0008006" key="4">
    <source>
        <dbReference type="Google" id="ProtNLM"/>
    </source>
</evidence>
<evidence type="ECO:0000313" key="3">
    <source>
        <dbReference type="Proteomes" id="UP000177232"/>
    </source>
</evidence>
<reference evidence="2 3" key="1">
    <citation type="journal article" date="2016" name="Nat. Commun.">
        <title>Thousands of microbial genomes shed light on interconnected biogeochemical processes in an aquifer system.</title>
        <authorList>
            <person name="Anantharaman K."/>
            <person name="Brown C.T."/>
            <person name="Hug L.A."/>
            <person name="Sharon I."/>
            <person name="Castelle C.J."/>
            <person name="Probst A.J."/>
            <person name="Thomas B.C."/>
            <person name="Singh A."/>
            <person name="Wilkins M.J."/>
            <person name="Karaoz U."/>
            <person name="Brodie E.L."/>
            <person name="Williams K.H."/>
            <person name="Hubbard S.S."/>
            <person name="Banfield J.F."/>
        </authorList>
    </citation>
    <scope>NUCLEOTIDE SEQUENCE [LARGE SCALE GENOMIC DNA]</scope>
</reference>
<dbReference type="STRING" id="1798496.A3C94_01885"/>
<feature type="transmembrane region" description="Helical" evidence="1">
    <location>
        <begin position="7"/>
        <end position="25"/>
    </location>
</feature>
<keyword evidence="1" id="KW-0472">Membrane</keyword>
<evidence type="ECO:0000313" key="2">
    <source>
        <dbReference type="EMBL" id="OGG64439.1"/>
    </source>
</evidence>
<organism evidence="2 3">
    <name type="scientific">Candidatus Kaiserbacteria bacterium RIFCSPHIGHO2_02_FULL_55_17</name>
    <dbReference type="NCBI Taxonomy" id="1798496"/>
    <lineage>
        <taxon>Bacteria</taxon>
        <taxon>Candidatus Kaiseribacteriota</taxon>
    </lineage>
</organism>
<feature type="transmembrane region" description="Helical" evidence="1">
    <location>
        <begin position="56"/>
        <end position="74"/>
    </location>
</feature>
<protein>
    <recommendedName>
        <fullName evidence="4">DoxX family protein</fullName>
    </recommendedName>
</protein>
<accession>A0A1F6DSL3</accession>
<keyword evidence="1" id="KW-0812">Transmembrane</keyword>
<sequence>MSSSERLVHLLLRIGAAFAFMYPPLRALVDPITWLGYIPSIVRTLPAQLGFPLDPLVLLHAFGVIEVALALWMLFGRNARIPAALMTFILLAIVAFNFADMDILFRDLSIAAMTLALVFWPNVKEIASAPPAQRP</sequence>
<name>A0A1F6DSL3_9BACT</name>
<proteinExistence type="predicted"/>
<dbReference type="AlphaFoldDB" id="A0A1F6DSL3"/>
<keyword evidence="1" id="KW-1133">Transmembrane helix</keyword>
<feature type="transmembrane region" description="Helical" evidence="1">
    <location>
        <begin position="81"/>
        <end position="99"/>
    </location>
</feature>
<dbReference type="Proteomes" id="UP000177232">
    <property type="component" value="Unassembled WGS sequence"/>
</dbReference>
<dbReference type="EMBL" id="MFLJ01000023">
    <property type="protein sequence ID" value="OGG64439.1"/>
    <property type="molecule type" value="Genomic_DNA"/>
</dbReference>
<gene>
    <name evidence="2" type="ORF">A3C94_01885</name>
</gene>
<comment type="caution">
    <text evidence="2">The sequence shown here is derived from an EMBL/GenBank/DDBJ whole genome shotgun (WGS) entry which is preliminary data.</text>
</comment>
<evidence type="ECO:0000256" key="1">
    <source>
        <dbReference type="SAM" id="Phobius"/>
    </source>
</evidence>